<evidence type="ECO:0000313" key="1">
    <source>
        <dbReference type="EMBL" id="GAA3778423.1"/>
    </source>
</evidence>
<accession>A0ABP7H0A0</accession>
<evidence type="ECO:0008006" key="3">
    <source>
        <dbReference type="Google" id="ProtNLM"/>
    </source>
</evidence>
<protein>
    <recommendedName>
        <fullName evidence="3">Phage integrase SAM-like domain-containing protein</fullName>
    </recommendedName>
</protein>
<comment type="caution">
    <text evidence="1">The sequence shown here is derived from an EMBL/GenBank/DDBJ whole genome shotgun (WGS) entry which is preliminary data.</text>
</comment>
<sequence length="77" mass="8854">MTLSFNTMSKTDALLPLFRETYKKGFANGDNPTTAVETFSKTTIRNYMMTLSKSFFNSTKYMLDDPEFGGILENYIR</sequence>
<dbReference type="RefSeq" id="WP_425554913.1">
    <property type="nucleotide sequence ID" value="NZ_BAABBI010000001.1"/>
</dbReference>
<organism evidence="1 2">
    <name type="scientific">Corallibacter vietnamensis</name>
    <dbReference type="NCBI Taxonomy" id="904130"/>
    <lineage>
        <taxon>Bacteria</taxon>
        <taxon>Pseudomonadati</taxon>
        <taxon>Bacteroidota</taxon>
        <taxon>Flavobacteriia</taxon>
        <taxon>Flavobacteriales</taxon>
        <taxon>Flavobacteriaceae</taxon>
        <taxon>Corallibacter</taxon>
    </lineage>
</organism>
<name>A0ABP7H0A0_9FLAO</name>
<reference evidence="2" key="1">
    <citation type="journal article" date="2019" name="Int. J. Syst. Evol. Microbiol.">
        <title>The Global Catalogue of Microorganisms (GCM) 10K type strain sequencing project: providing services to taxonomists for standard genome sequencing and annotation.</title>
        <authorList>
            <consortium name="The Broad Institute Genomics Platform"/>
            <consortium name="The Broad Institute Genome Sequencing Center for Infectious Disease"/>
            <person name="Wu L."/>
            <person name="Ma J."/>
        </authorList>
    </citation>
    <scope>NUCLEOTIDE SEQUENCE [LARGE SCALE GENOMIC DNA]</scope>
    <source>
        <strain evidence="2">JCM 17525</strain>
    </source>
</reference>
<proteinExistence type="predicted"/>
<evidence type="ECO:0000313" key="2">
    <source>
        <dbReference type="Proteomes" id="UP001501456"/>
    </source>
</evidence>
<gene>
    <name evidence="1" type="ORF">GCM10022271_08370</name>
</gene>
<keyword evidence="2" id="KW-1185">Reference proteome</keyword>
<dbReference type="EMBL" id="BAABBI010000001">
    <property type="protein sequence ID" value="GAA3778423.1"/>
    <property type="molecule type" value="Genomic_DNA"/>
</dbReference>
<dbReference type="Proteomes" id="UP001501456">
    <property type="component" value="Unassembled WGS sequence"/>
</dbReference>